<dbReference type="Gene3D" id="2.30.40.10">
    <property type="entry name" value="Urease, subunit C, domain 1"/>
    <property type="match status" value="1"/>
</dbReference>
<keyword evidence="4" id="KW-1185">Reference proteome</keyword>
<dbReference type="Pfam" id="PF01979">
    <property type="entry name" value="Amidohydro_1"/>
    <property type="match status" value="1"/>
</dbReference>
<dbReference type="InterPro" id="IPR032466">
    <property type="entry name" value="Metal_Hydrolase"/>
</dbReference>
<feature type="signal peptide" evidence="1">
    <location>
        <begin position="1"/>
        <end position="23"/>
    </location>
</feature>
<evidence type="ECO:0000313" key="3">
    <source>
        <dbReference type="EMBL" id="MFD2532117.1"/>
    </source>
</evidence>
<evidence type="ECO:0000313" key="4">
    <source>
        <dbReference type="Proteomes" id="UP001597460"/>
    </source>
</evidence>
<dbReference type="PANTHER" id="PTHR43135:SF3">
    <property type="entry name" value="ALPHA-D-RIBOSE 1-METHYLPHOSPHONATE 5-TRIPHOSPHATE DIPHOSPHATASE"/>
    <property type="match status" value="1"/>
</dbReference>
<dbReference type="InterPro" id="IPR006680">
    <property type="entry name" value="Amidohydro-rel"/>
</dbReference>
<feature type="chain" id="PRO_5047344910" evidence="1">
    <location>
        <begin position="24"/>
        <end position="438"/>
    </location>
</feature>
<comment type="caution">
    <text evidence="3">The sequence shown here is derived from an EMBL/GenBank/DDBJ whole genome shotgun (WGS) entry which is preliminary data.</text>
</comment>
<gene>
    <name evidence="3" type="ORF">ACFSVN_06640</name>
</gene>
<accession>A0ABW5JJ99</accession>
<dbReference type="Gene3D" id="3.20.20.140">
    <property type="entry name" value="Metal-dependent hydrolases"/>
    <property type="match status" value="1"/>
</dbReference>
<sequence>MKKLNIFAVIVALLFGLNATAEAQITEKPEYGKFAITGATIHTVTNGTIESGVILINGNEITFVGENARITNEYTRIDASGKHVYPGFIDGWTGLGLVEISAVPVTVDNAELGQFNPHMYAFTAFNPHSAAVPVTRVSGVTTVLSHPSSGSIAGKAAVMDLWGYSPDSMAVKKSGALVMDLPSSSGGGWWDNRSEAEIKKQYEENLKEINDFLDKARFYDKMMKEYEADPSGKTKPDHDPRMEAMREVLAGDVPVVISVNDEQEILDAIEWIKGHDDMNFIFEGVREGWRVAEEIAEAGVPVLTTTLYTPSRDYDNYQRPYQNPGLMAEAGVKVAIVSDDTENSRNTPFEAGYAAAYGMGVEEALKAVTINPAEMFGVADKIGSLEAGKQANLFISDGDPFEPMTNIEHVFIKGFKIPMDSRHIQLYDEFLDRDAVNE</sequence>
<evidence type="ECO:0000256" key="1">
    <source>
        <dbReference type="SAM" id="SignalP"/>
    </source>
</evidence>
<feature type="domain" description="Amidohydrolase-related" evidence="2">
    <location>
        <begin position="169"/>
        <end position="414"/>
    </location>
</feature>
<keyword evidence="1" id="KW-0732">Signal</keyword>
<dbReference type="PANTHER" id="PTHR43135">
    <property type="entry name" value="ALPHA-D-RIBOSE 1-METHYLPHOSPHONATE 5-TRIPHOSPHATE DIPHOSPHATASE"/>
    <property type="match status" value="1"/>
</dbReference>
<dbReference type="InterPro" id="IPR011059">
    <property type="entry name" value="Metal-dep_hydrolase_composite"/>
</dbReference>
<organism evidence="3 4">
    <name type="scientific">Gracilimonas halophila</name>
    <dbReference type="NCBI Taxonomy" id="1834464"/>
    <lineage>
        <taxon>Bacteria</taxon>
        <taxon>Pseudomonadati</taxon>
        <taxon>Balneolota</taxon>
        <taxon>Balneolia</taxon>
        <taxon>Balneolales</taxon>
        <taxon>Balneolaceae</taxon>
        <taxon>Gracilimonas</taxon>
    </lineage>
</organism>
<reference evidence="4" key="1">
    <citation type="journal article" date="2019" name="Int. J. Syst. Evol. Microbiol.">
        <title>The Global Catalogue of Microorganisms (GCM) 10K type strain sequencing project: providing services to taxonomists for standard genome sequencing and annotation.</title>
        <authorList>
            <consortium name="The Broad Institute Genomics Platform"/>
            <consortium name="The Broad Institute Genome Sequencing Center for Infectious Disease"/>
            <person name="Wu L."/>
            <person name="Ma J."/>
        </authorList>
    </citation>
    <scope>NUCLEOTIDE SEQUENCE [LARGE SCALE GENOMIC DNA]</scope>
    <source>
        <strain evidence="4">KCTC 52042</strain>
    </source>
</reference>
<proteinExistence type="predicted"/>
<dbReference type="Proteomes" id="UP001597460">
    <property type="component" value="Unassembled WGS sequence"/>
</dbReference>
<dbReference type="InterPro" id="IPR051781">
    <property type="entry name" value="Metallo-dep_Hydrolase"/>
</dbReference>
<dbReference type="EMBL" id="JBHULI010000024">
    <property type="protein sequence ID" value="MFD2532117.1"/>
    <property type="molecule type" value="Genomic_DNA"/>
</dbReference>
<protein>
    <submittedName>
        <fullName evidence="3">Amidohydrolase family protein</fullName>
    </submittedName>
</protein>
<dbReference type="SUPFAM" id="SSF51338">
    <property type="entry name" value="Composite domain of metallo-dependent hydrolases"/>
    <property type="match status" value="1"/>
</dbReference>
<dbReference type="RefSeq" id="WP_390300276.1">
    <property type="nucleotide sequence ID" value="NZ_JBHULI010000024.1"/>
</dbReference>
<dbReference type="SUPFAM" id="SSF51556">
    <property type="entry name" value="Metallo-dependent hydrolases"/>
    <property type="match status" value="1"/>
</dbReference>
<evidence type="ECO:0000259" key="2">
    <source>
        <dbReference type="Pfam" id="PF01979"/>
    </source>
</evidence>
<name>A0ABW5JJ99_9BACT</name>